<dbReference type="EMBL" id="JRKL02007899">
    <property type="protein sequence ID" value="KAF3947346.1"/>
    <property type="molecule type" value="Genomic_DNA"/>
</dbReference>
<dbReference type="AlphaFoldDB" id="A0A8J4QBQ5"/>
<accession>A0A8J4QBQ5</accession>
<comment type="caution">
    <text evidence="1">The sequence shown here is derived from an EMBL/GenBank/DDBJ whole genome shotgun (WGS) entry which is preliminary data.</text>
</comment>
<keyword evidence="2" id="KW-1185">Reference proteome</keyword>
<evidence type="ECO:0000313" key="2">
    <source>
        <dbReference type="Proteomes" id="UP000737018"/>
    </source>
</evidence>
<reference evidence="1" key="1">
    <citation type="submission" date="2020-03" db="EMBL/GenBank/DDBJ databases">
        <title>Castanea mollissima Vanexum genome sequencing.</title>
        <authorList>
            <person name="Staton M."/>
        </authorList>
    </citation>
    <scope>NUCLEOTIDE SEQUENCE</scope>
    <source>
        <tissue evidence="1">Leaf</tissue>
    </source>
</reference>
<proteinExistence type="predicted"/>
<protein>
    <submittedName>
        <fullName evidence="1">Uncharacterized protein</fullName>
    </submittedName>
</protein>
<organism evidence="1 2">
    <name type="scientific">Castanea mollissima</name>
    <name type="common">Chinese chestnut</name>
    <dbReference type="NCBI Taxonomy" id="60419"/>
    <lineage>
        <taxon>Eukaryota</taxon>
        <taxon>Viridiplantae</taxon>
        <taxon>Streptophyta</taxon>
        <taxon>Embryophyta</taxon>
        <taxon>Tracheophyta</taxon>
        <taxon>Spermatophyta</taxon>
        <taxon>Magnoliopsida</taxon>
        <taxon>eudicotyledons</taxon>
        <taxon>Gunneridae</taxon>
        <taxon>Pentapetalae</taxon>
        <taxon>rosids</taxon>
        <taxon>fabids</taxon>
        <taxon>Fagales</taxon>
        <taxon>Fagaceae</taxon>
        <taxon>Castanea</taxon>
    </lineage>
</organism>
<gene>
    <name evidence="1" type="ORF">CMV_026508</name>
</gene>
<name>A0A8J4QBQ5_9ROSI</name>
<dbReference type="OrthoDB" id="1870283at2759"/>
<evidence type="ECO:0000313" key="1">
    <source>
        <dbReference type="EMBL" id="KAF3947346.1"/>
    </source>
</evidence>
<sequence length="66" mass="7521">MNLATAISFAGFLYSRLRTKRIKPSPPSPSPRSLDHGNEVNLIGRRAWHKDDLLAIKTSRAWYKVN</sequence>
<dbReference type="Proteomes" id="UP000737018">
    <property type="component" value="Unassembled WGS sequence"/>
</dbReference>